<name>A0ABU5UIK7_9CYAN</name>
<protein>
    <submittedName>
        <fullName evidence="2">Shedu immune nuclease family protein</fullName>
    </submittedName>
</protein>
<proteinExistence type="predicted"/>
<evidence type="ECO:0000313" key="2">
    <source>
        <dbReference type="EMBL" id="MEA5583391.1"/>
    </source>
</evidence>
<accession>A0ABU5UIK7</accession>
<dbReference type="RefSeq" id="WP_323197691.1">
    <property type="nucleotide sequence ID" value="NZ_JAYGHG010000042.1"/>
</dbReference>
<reference evidence="2 3" key="1">
    <citation type="submission" date="2023-12" db="EMBL/GenBank/DDBJ databases">
        <title>Baltic Sea Cyanobacteria.</title>
        <authorList>
            <person name="Delbaje E."/>
            <person name="Fewer D.P."/>
            <person name="Shishido T.K."/>
        </authorList>
    </citation>
    <scope>NUCLEOTIDE SEQUENCE [LARGE SCALE GENOMIC DNA]</scope>
    <source>
        <strain evidence="2 3">UHCC-0300</strain>
    </source>
</reference>
<dbReference type="EMBL" id="JAYGHG010000042">
    <property type="protein sequence ID" value="MEA5583391.1"/>
    <property type="molecule type" value="Genomic_DNA"/>
</dbReference>
<evidence type="ECO:0000313" key="3">
    <source>
        <dbReference type="Proteomes" id="UP001302120"/>
    </source>
</evidence>
<evidence type="ECO:0000259" key="1">
    <source>
        <dbReference type="Pfam" id="PF14082"/>
    </source>
</evidence>
<feature type="domain" description="Shedu protein SduA C-terminal" evidence="1">
    <location>
        <begin position="47"/>
        <end position="209"/>
    </location>
</feature>
<gene>
    <name evidence="2" type="ORF">VB620_18845</name>
</gene>
<dbReference type="InterPro" id="IPR025359">
    <property type="entry name" value="SduA_C"/>
</dbReference>
<dbReference type="Proteomes" id="UP001302120">
    <property type="component" value="Unassembled WGS sequence"/>
</dbReference>
<organism evidence="2 3">
    <name type="scientific">Nodularia harveyana UHCC-0300</name>
    <dbReference type="NCBI Taxonomy" id="2974287"/>
    <lineage>
        <taxon>Bacteria</taxon>
        <taxon>Bacillati</taxon>
        <taxon>Cyanobacteriota</taxon>
        <taxon>Cyanophyceae</taxon>
        <taxon>Nostocales</taxon>
        <taxon>Nodulariaceae</taxon>
        <taxon>Nodularia</taxon>
    </lineage>
</organism>
<dbReference type="Pfam" id="PF14082">
    <property type="entry name" value="SduA_C"/>
    <property type="match status" value="1"/>
</dbReference>
<keyword evidence="3" id="KW-1185">Reference proteome</keyword>
<comment type="caution">
    <text evidence="2">The sequence shown here is derived from an EMBL/GenBank/DDBJ whole genome shotgun (WGS) entry which is preliminary data.</text>
</comment>
<sequence length="223" mass="25205">MSKIIVDILENKSENERDIEVQKLLNRIVAVDNLKNILEIWKDNQNNSSEEFWHKFFEENSLMLGQIFSIPVTIFGSKAYVGGKGIHNSGGKVIDFIMVNKLTRNTALIEIKTPTTKLLAGSEYRSEVYASSSEISGAINQLLTSQNSLSQDYNSLVQHSQEKFDVFSPQCILIAGNAKQELCNSDKKRTFELYRSNSQGVQIVTYDEVFEKLDTLVNLLEGK</sequence>